<dbReference type="AlphaFoldDB" id="A0A8J2ZWW3"/>
<name>A0A8J2ZWW3_9BACL</name>
<dbReference type="EMBL" id="BMFV01000018">
    <property type="protein sequence ID" value="GGH83464.1"/>
    <property type="molecule type" value="Genomic_DNA"/>
</dbReference>
<protein>
    <submittedName>
        <fullName evidence="1">Uncharacterized protein</fullName>
    </submittedName>
</protein>
<proteinExistence type="predicted"/>
<sequence length="135" mass="16251">MSMTLTDEEEMLVQNYILLPLAIKVVEHDLDHLGKSKLKFKSPYRMLLEQIRSQLYKELSEIKKNVFKQKMRFYRKSELSYEVWVRGWKHNIGYHPTVASTWVESRMTSKFNIDGAPEFKYEHDSMRHVVRPTQR</sequence>
<evidence type="ECO:0000313" key="2">
    <source>
        <dbReference type="Proteomes" id="UP000656813"/>
    </source>
</evidence>
<dbReference type="Proteomes" id="UP000656813">
    <property type="component" value="Unassembled WGS sequence"/>
</dbReference>
<dbReference type="InterPro" id="IPR058600">
    <property type="entry name" value="YhjD-like"/>
</dbReference>
<reference evidence="1" key="2">
    <citation type="submission" date="2020-09" db="EMBL/GenBank/DDBJ databases">
        <authorList>
            <person name="Sun Q."/>
            <person name="Zhou Y."/>
        </authorList>
    </citation>
    <scope>NUCLEOTIDE SEQUENCE</scope>
    <source>
        <strain evidence="1">CGMCC 1.12777</strain>
    </source>
</reference>
<comment type="caution">
    <text evidence="1">The sequence shown here is derived from an EMBL/GenBank/DDBJ whole genome shotgun (WGS) entry which is preliminary data.</text>
</comment>
<organism evidence="1 2">
    <name type="scientific">Pullulanibacillus pueri</name>
    <dbReference type="NCBI Taxonomy" id="1437324"/>
    <lineage>
        <taxon>Bacteria</taxon>
        <taxon>Bacillati</taxon>
        <taxon>Bacillota</taxon>
        <taxon>Bacilli</taxon>
        <taxon>Bacillales</taxon>
        <taxon>Sporolactobacillaceae</taxon>
        <taxon>Pullulanibacillus</taxon>
    </lineage>
</organism>
<accession>A0A8J2ZWW3</accession>
<evidence type="ECO:0000313" key="1">
    <source>
        <dbReference type="EMBL" id="GGH83464.1"/>
    </source>
</evidence>
<reference evidence="1" key="1">
    <citation type="journal article" date="2014" name="Int. J. Syst. Evol. Microbiol.">
        <title>Complete genome sequence of Corynebacterium casei LMG S-19264T (=DSM 44701T), isolated from a smear-ripened cheese.</title>
        <authorList>
            <consortium name="US DOE Joint Genome Institute (JGI-PGF)"/>
            <person name="Walter F."/>
            <person name="Albersmeier A."/>
            <person name="Kalinowski J."/>
            <person name="Ruckert C."/>
        </authorList>
    </citation>
    <scope>NUCLEOTIDE SEQUENCE</scope>
    <source>
        <strain evidence="1">CGMCC 1.12777</strain>
    </source>
</reference>
<dbReference type="RefSeq" id="WP_188497647.1">
    <property type="nucleotide sequence ID" value="NZ_BMFV01000018.1"/>
</dbReference>
<dbReference type="Pfam" id="PF26325">
    <property type="entry name" value="YhjD"/>
    <property type="match status" value="1"/>
</dbReference>
<gene>
    <name evidence="1" type="ORF">GCM10007096_24370</name>
</gene>
<keyword evidence="2" id="KW-1185">Reference proteome</keyword>